<gene>
    <name evidence="1" type="ORF">CLV74_101371</name>
</gene>
<accession>A0A2T0X5S2</accession>
<reference evidence="1 2" key="1">
    <citation type="submission" date="2018-03" db="EMBL/GenBank/DDBJ databases">
        <title>Genomic Encyclopedia of Archaeal and Bacterial Type Strains, Phase II (KMG-II): from individual species to whole genera.</title>
        <authorList>
            <person name="Goeker M."/>
        </authorList>
    </citation>
    <scope>NUCLEOTIDE SEQUENCE [LARGE SCALE GENOMIC DNA]</scope>
    <source>
        <strain evidence="1 2">DSM 100212</strain>
    </source>
</reference>
<dbReference type="Proteomes" id="UP000238392">
    <property type="component" value="Unassembled WGS sequence"/>
</dbReference>
<proteinExistence type="predicted"/>
<evidence type="ECO:0000313" key="1">
    <source>
        <dbReference type="EMBL" id="PRY94235.1"/>
    </source>
</evidence>
<dbReference type="OrthoDB" id="248128at31989"/>
<comment type="caution">
    <text evidence="1">The sequence shown here is derived from an EMBL/GenBank/DDBJ whole genome shotgun (WGS) entry which is preliminary data.</text>
</comment>
<evidence type="ECO:0000313" key="2">
    <source>
        <dbReference type="Proteomes" id="UP000238392"/>
    </source>
</evidence>
<dbReference type="EMBL" id="PVTQ01000001">
    <property type="protein sequence ID" value="PRY94235.1"/>
    <property type="molecule type" value="Genomic_DNA"/>
</dbReference>
<sequence>MSSKDIKPSDTVKAFCPSDYGFKKFEWVKQPTHVPEPRKQTLYGIEVVDMHGNPAPFFAHLKPFKDALN</sequence>
<protein>
    <submittedName>
        <fullName evidence="1">Uncharacterized protein</fullName>
    </submittedName>
</protein>
<organism evidence="1 2">
    <name type="scientific">Donghicola tyrosinivorans</name>
    <dbReference type="NCBI Taxonomy" id="1652492"/>
    <lineage>
        <taxon>Bacteria</taxon>
        <taxon>Pseudomonadati</taxon>
        <taxon>Pseudomonadota</taxon>
        <taxon>Alphaproteobacteria</taxon>
        <taxon>Rhodobacterales</taxon>
        <taxon>Roseobacteraceae</taxon>
        <taxon>Donghicola</taxon>
    </lineage>
</organism>
<dbReference type="RefSeq" id="WP_106262494.1">
    <property type="nucleotide sequence ID" value="NZ_PVTQ01000001.1"/>
</dbReference>
<keyword evidence="2" id="KW-1185">Reference proteome</keyword>
<dbReference type="AlphaFoldDB" id="A0A2T0X5S2"/>
<name>A0A2T0X5S2_9RHOB</name>